<comment type="caution">
    <text evidence="3">The sequence shown here is derived from an EMBL/GenBank/DDBJ whole genome shotgun (WGS) entry which is preliminary data.</text>
</comment>
<dbReference type="AlphaFoldDB" id="A0ABD6D7S3"/>
<keyword evidence="1" id="KW-0812">Transmembrane</keyword>
<dbReference type="InterPro" id="IPR021994">
    <property type="entry name" value="DUF3592"/>
</dbReference>
<reference evidence="3 4" key="1">
    <citation type="journal article" date="2019" name="Int. J. Syst. Evol. Microbiol.">
        <title>The Global Catalogue of Microorganisms (GCM) 10K type strain sequencing project: providing services to taxonomists for standard genome sequencing and annotation.</title>
        <authorList>
            <consortium name="The Broad Institute Genomics Platform"/>
            <consortium name="The Broad Institute Genome Sequencing Center for Infectious Disease"/>
            <person name="Wu L."/>
            <person name="Ma J."/>
        </authorList>
    </citation>
    <scope>NUCLEOTIDE SEQUENCE [LARGE SCALE GENOMIC DNA]</scope>
    <source>
        <strain evidence="3 4">CGMCC 1.10593</strain>
    </source>
</reference>
<proteinExistence type="predicted"/>
<sequence length="160" mass="17276">MRLSIDSERLSPVHVGVLLLLGGVVMTGYGLYDYTQQSSAVSNAVEVDATVTDTDIDTISQRRGSSDYQPVVAFEYRFEGTDYTSDSLYPSSVEPDYDTESAARDEIESYAAGDSVTAYVDPASPGEAFLRNEESNSPLKFAAIGGVMVILSGRSILKHL</sequence>
<evidence type="ECO:0000256" key="1">
    <source>
        <dbReference type="SAM" id="Phobius"/>
    </source>
</evidence>
<evidence type="ECO:0000313" key="4">
    <source>
        <dbReference type="Proteomes" id="UP001597052"/>
    </source>
</evidence>
<keyword evidence="1" id="KW-0472">Membrane</keyword>
<dbReference type="Proteomes" id="UP001597052">
    <property type="component" value="Unassembled WGS sequence"/>
</dbReference>
<organism evidence="3 4">
    <name type="scientific">Halohasta litorea</name>
    <dbReference type="NCBI Taxonomy" id="869891"/>
    <lineage>
        <taxon>Archaea</taxon>
        <taxon>Methanobacteriati</taxon>
        <taxon>Methanobacteriota</taxon>
        <taxon>Stenosarchaea group</taxon>
        <taxon>Halobacteria</taxon>
        <taxon>Halobacteriales</taxon>
        <taxon>Haloferacaceae</taxon>
        <taxon>Halohasta</taxon>
    </lineage>
</organism>
<gene>
    <name evidence="3" type="ORF">ACFSBW_10420</name>
</gene>
<dbReference type="RefSeq" id="WP_256395344.1">
    <property type="nucleotide sequence ID" value="NZ_JANHDJ010000002.1"/>
</dbReference>
<name>A0ABD6D7S3_9EURY</name>
<protein>
    <submittedName>
        <fullName evidence="3">DUF3592 domain-containing protein</fullName>
    </submittedName>
</protein>
<feature type="domain" description="DUF3592" evidence="2">
    <location>
        <begin position="47"/>
        <end position="132"/>
    </location>
</feature>
<evidence type="ECO:0000313" key="3">
    <source>
        <dbReference type="EMBL" id="MFD1642285.1"/>
    </source>
</evidence>
<evidence type="ECO:0000259" key="2">
    <source>
        <dbReference type="Pfam" id="PF12158"/>
    </source>
</evidence>
<keyword evidence="1" id="KW-1133">Transmembrane helix</keyword>
<dbReference type="Pfam" id="PF12158">
    <property type="entry name" value="DUF3592"/>
    <property type="match status" value="1"/>
</dbReference>
<keyword evidence="4" id="KW-1185">Reference proteome</keyword>
<feature type="transmembrane region" description="Helical" evidence="1">
    <location>
        <begin position="12"/>
        <end position="32"/>
    </location>
</feature>
<dbReference type="EMBL" id="JBHUDM010000002">
    <property type="protein sequence ID" value="MFD1642285.1"/>
    <property type="molecule type" value="Genomic_DNA"/>
</dbReference>
<accession>A0ABD6D7S3</accession>